<dbReference type="InterPro" id="IPR023577">
    <property type="entry name" value="CYTH_domain"/>
</dbReference>
<dbReference type="AlphaFoldDB" id="A0A840XN10"/>
<proteinExistence type="predicted"/>
<accession>A0A840XN10</accession>
<reference evidence="3 4" key="1">
    <citation type="submission" date="2020-08" db="EMBL/GenBank/DDBJ databases">
        <title>Genomic Encyclopedia of Type Strains, Phase IV (KMG-IV): sequencing the most valuable type-strain genomes for metagenomic binning, comparative biology and taxonomic classification.</title>
        <authorList>
            <person name="Goeker M."/>
        </authorList>
    </citation>
    <scope>NUCLEOTIDE SEQUENCE [LARGE SCALE GENOMIC DNA]</scope>
    <source>
        <strain evidence="3 4">DSM 25895</strain>
    </source>
</reference>
<dbReference type="PROSITE" id="PS51707">
    <property type="entry name" value="CYTH"/>
    <property type="match status" value="1"/>
</dbReference>
<evidence type="ECO:0000259" key="2">
    <source>
        <dbReference type="PROSITE" id="PS51707"/>
    </source>
</evidence>
<dbReference type="RefSeq" id="WP_184480463.1">
    <property type="nucleotide sequence ID" value="NZ_JACIJE010000001.1"/>
</dbReference>
<comment type="caution">
    <text evidence="3">The sequence shown here is derived from an EMBL/GenBank/DDBJ whole genome shotgun (WGS) entry which is preliminary data.</text>
</comment>
<dbReference type="InterPro" id="IPR012042">
    <property type="entry name" value="NeuTTM/CthTTM-like"/>
</dbReference>
<dbReference type="PANTHER" id="PTHR40114:SF1">
    <property type="entry name" value="SLR0698 PROTEIN"/>
    <property type="match status" value="1"/>
</dbReference>
<dbReference type="PIRSF" id="PIRSF016487">
    <property type="entry name" value="CYTH_UCP016487"/>
    <property type="match status" value="1"/>
</dbReference>
<sequence>MGIEIERRFLVRGGSWRDAATGARRLRQGYLAREGGVTVRLRLEPGAARLTIKGPGGLVRPEYDYPLPPQEAAEMLERLCTGRRLDKTRHDVPHGGLMWEVDVFEGPLAGLVIAEVELPHPGHRLVLPCWAGREVTEDPRYATAALASAAAPPEG</sequence>
<name>A0A840XN10_9PROT</name>
<feature type="active site" description="Proton acceptor" evidence="1">
    <location>
        <position position="30"/>
    </location>
</feature>
<dbReference type="EMBL" id="JACIJE010000001">
    <property type="protein sequence ID" value="MBB5688120.1"/>
    <property type="molecule type" value="Genomic_DNA"/>
</dbReference>
<feature type="domain" description="CYTH" evidence="2">
    <location>
        <begin position="2"/>
        <end position="148"/>
    </location>
</feature>
<dbReference type="SMART" id="SM01118">
    <property type="entry name" value="CYTH"/>
    <property type="match status" value="1"/>
</dbReference>
<keyword evidence="4" id="KW-1185">Reference proteome</keyword>
<keyword evidence="3" id="KW-0456">Lyase</keyword>
<organism evidence="3 4">
    <name type="scientific">Neoroseomonas alkaliterrae</name>
    <dbReference type="NCBI Taxonomy" id="1452450"/>
    <lineage>
        <taxon>Bacteria</taxon>
        <taxon>Pseudomonadati</taxon>
        <taxon>Pseudomonadota</taxon>
        <taxon>Alphaproteobacteria</taxon>
        <taxon>Acetobacterales</taxon>
        <taxon>Acetobacteraceae</taxon>
        <taxon>Neoroseomonas</taxon>
    </lineage>
</organism>
<dbReference type="InterPro" id="IPR033469">
    <property type="entry name" value="CYTH-like_dom_sf"/>
</dbReference>
<dbReference type="CDD" id="cd07891">
    <property type="entry name" value="CYTH-like_CthTTM-like_1"/>
    <property type="match status" value="1"/>
</dbReference>
<evidence type="ECO:0000313" key="4">
    <source>
        <dbReference type="Proteomes" id="UP000562254"/>
    </source>
</evidence>
<evidence type="ECO:0000313" key="3">
    <source>
        <dbReference type="EMBL" id="MBB5688120.1"/>
    </source>
</evidence>
<dbReference type="PANTHER" id="PTHR40114">
    <property type="entry name" value="SLR0698 PROTEIN"/>
    <property type="match status" value="1"/>
</dbReference>
<dbReference type="Proteomes" id="UP000562254">
    <property type="component" value="Unassembled WGS sequence"/>
</dbReference>
<dbReference type="SUPFAM" id="SSF55154">
    <property type="entry name" value="CYTH-like phosphatases"/>
    <property type="match status" value="1"/>
</dbReference>
<dbReference type="GO" id="GO:0004016">
    <property type="term" value="F:adenylate cyclase activity"/>
    <property type="evidence" value="ECO:0007669"/>
    <property type="project" value="UniProtKB-EC"/>
</dbReference>
<protein>
    <submittedName>
        <fullName evidence="3">Adenylate cyclase</fullName>
        <ecNumber evidence="3">4.6.1.1</ecNumber>
    </submittedName>
</protein>
<gene>
    <name evidence="3" type="ORF">FHS88_000230</name>
</gene>
<dbReference type="Gene3D" id="2.40.320.10">
    <property type="entry name" value="Hypothetical Protein Pfu-838710-001"/>
    <property type="match status" value="1"/>
</dbReference>
<dbReference type="EC" id="4.6.1.1" evidence="3"/>
<evidence type="ECO:0000256" key="1">
    <source>
        <dbReference type="PIRSR" id="PIRSR016487-1"/>
    </source>
</evidence>
<dbReference type="Pfam" id="PF01928">
    <property type="entry name" value="CYTH"/>
    <property type="match status" value="1"/>
</dbReference>